<comment type="similarity">
    <text evidence="1">Belongs to the cullin family.</text>
</comment>
<organism evidence="3 4">
    <name type="scientific">Oopsacas minuta</name>
    <dbReference type="NCBI Taxonomy" id="111878"/>
    <lineage>
        <taxon>Eukaryota</taxon>
        <taxon>Metazoa</taxon>
        <taxon>Porifera</taxon>
        <taxon>Hexactinellida</taxon>
        <taxon>Hexasterophora</taxon>
        <taxon>Lyssacinosida</taxon>
        <taxon>Leucopsacidae</taxon>
        <taxon>Oopsacas</taxon>
    </lineage>
</organism>
<dbReference type="GO" id="GO:0031625">
    <property type="term" value="F:ubiquitin protein ligase binding"/>
    <property type="evidence" value="ECO:0007669"/>
    <property type="project" value="InterPro"/>
</dbReference>
<dbReference type="SMART" id="SM00182">
    <property type="entry name" value="CULLIN"/>
    <property type="match status" value="1"/>
</dbReference>
<evidence type="ECO:0000313" key="4">
    <source>
        <dbReference type="Proteomes" id="UP001165289"/>
    </source>
</evidence>
<dbReference type="InterPro" id="IPR059120">
    <property type="entry name" value="Cullin-like_AB"/>
</dbReference>
<dbReference type="PANTHER" id="PTHR45957:SF1">
    <property type="entry name" value="ANAPHASE-PROMOTING COMPLEX SUBUNIT 2"/>
    <property type="match status" value="1"/>
</dbReference>
<comment type="caution">
    <text evidence="3">The sequence shown here is derived from an EMBL/GenBank/DDBJ whole genome shotgun (WGS) entry which is preliminary data.</text>
</comment>
<dbReference type="PANTHER" id="PTHR45957">
    <property type="entry name" value="ANAPHASE-PROMOTING COMPLEX SUBUNIT 2"/>
    <property type="match status" value="1"/>
</dbReference>
<dbReference type="Pfam" id="PF26557">
    <property type="entry name" value="Cullin_AB"/>
    <property type="match status" value="1"/>
</dbReference>
<proteinExistence type="inferred from homology"/>
<dbReference type="Gene3D" id="3.30.230.130">
    <property type="entry name" value="Cullin, Chain C, Domain 2"/>
    <property type="match status" value="1"/>
</dbReference>
<dbReference type="PROSITE" id="PS50069">
    <property type="entry name" value="CULLIN_2"/>
    <property type="match status" value="1"/>
</dbReference>
<dbReference type="AlphaFoldDB" id="A0AAV7JIT5"/>
<name>A0AAV7JIT5_9METZ</name>
<dbReference type="EMBL" id="JAKMXF010000332">
    <property type="protein sequence ID" value="KAI6648350.1"/>
    <property type="molecule type" value="Genomic_DNA"/>
</dbReference>
<dbReference type="Gene3D" id="1.20.1310.10">
    <property type="entry name" value="Cullin Repeats"/>
    <property type="match status" value="1"/>
</dbReference>
<dbReference type="Pfam" id="PF25773">
    <property type="entry name" value="TPR_ANAPC2"/>
    <property type="match status" value="1"/>
</dbReference>
<evidence type="ECO:0000259" key="2">
    <source>
        <dbReference type="PROSITE" id="PS50069"/>
    </source>
</evidence>
<dbReference type="GO" id="GO:0006511">
    <property type="term" value="P:ubiquitin-dependent protein catabolic process"/>
    <property type="evidence" value="ECO:0007669"/>
    <property type="project" value="InterPro"/>
</dbReference>
<feature type="domain" description="Cullin family profile" evidence="2">
    <location>
        <begin position="373"/>
        <end position="559"/>
    </location>
</feature>
<keyword evidence="4" id="KW-1185">Reference proteome</keyword>
<dbReference type="InterPro" id="IPR044554">
    <property type="entry name" value="ANAPC2"/>
</dbReference>
<dbReference type="Proteomes" id="UP001165289">
    <property type="component" value="Unassembled WGS sequence"/>
</dbReference>
<dbReference type="InterPro" id="IPR036317">
    <property type="entry name" value="Cullin_homology_sf"/>
</dbReference>
<dbReference type="InterPro" id="IPR016158">
    <property type="entry name" value="Cullin_homology"/>
</dbReference>
<accession>A0AAV7JIT5</accession>
<dbReference type="InterPro" id="IPR057975">
    <property type="entry name" value="TPR_ANAPC2"/>
</dbReference>
<gene>
    <name evidence="3" type="ORF">LOD99_12159</name>
</gene>
<sequence length="559" mass="64998">MNEHFNCGDFVAEEMAKETALESLIENFTHLISDSESIEHHLLDFLDIKSFFSKPFEEQDSSIARNIDKCVLLLSPTHSLDSLFYSLCHLFAEHREFIYDQITEQFIEIFKDKSSAYILEQFFIDNPQSSLSTNKTLLNSQTILIQLFYQNPFLIASELFITSLIELEFHNYSLNLQDFILQQLDTTLSLSKHFLSSEIAQEFSTTILPSLIQHKCIDYHSHNLFSLIVNYPDSLPRLSEFKSLLRAKQSTNSIDHFQYESITCLLHPGSNTTDILTYYLSAIQAIHTLGRPYYVIDLISNVIFAYLKGRDDTFRCIISTFLTQKYSNQQMVQHGENMNPLLGLGNRGSEDRPLPSFFYSSCAEIQPSTEDIVSIFTNIYGSKELFISEYRTLLADRILAQFDFDLTTESSNLAKLETKFGESYFTHCRVMLKDIAFSLEFHATLQVKITNSPFQLLPYILSHNFWPTFVEENLKVPEELYPMFDQVNWEFRTLKSRRTLEWKVNIGLVQLEVSLKHKKIRFSVSPLHAIILFYFKQKSTWTLRDMASILKVFLNKLLI</sequence>
<dbReference type="SUPFAM" id="SSF75632">
    <property type="entry name" value="Cullin homology domain"/>
    <property type="match status" value="1"/>
</dbReference>
<protein>
    <recommendedName>
        <fullName evidence="2">Cullin family profile domain-containing protein</fullName>
    </recommendedName>
</protein>
<evidence type="ECO:0000313" key="3">
    <source>
        <dbReference type="EMBL" id="KAI6648350.1"/>
    </source>
</evidence>
<dbReference type="GO" id="GO:0070979">
    <property type="term" value="P:protein K11-linked ubiquitination"/>
    <property type="evidence" value="ECO:0007669"/>
    <property type="project" value="TreeGrafter"/>
</dbReference>
<evidence type="ECO:0000256" key="1">
    <source>
        <dbReference type="PROSITE-ProRule" id="PRU00330"/>
    </source>
</evidence>
<dbReference type="GO" id="GO:0005680">
    <property type="term" value="C:anaphase-promoting complex"/>
    <property type="evidence" value="ECO:0007669"/>
    <property type="project" value="TreeGrafter"/>
</dbReference>
<reference evidence="3 4" key="1">
    <citation type="journal article" date="2023" name="BMC Biol.">
        <title>The compact genome of the sponge Oopsacas minuta (Hexactinellida) is lacking key metazoan core genes.</title>
        <authorList>
            <person name="Santini S."/>
            <person name="Schenkelaars Q."/>
            <person name="Jourda C."/>
            <person name="Duchesne M."/>
            <person name="Belahbib H."/>
            <person name="Rocher C."/>
            <person name="Selva M."/>
            <person name="Riesgo A."/>
            <person name="Vervoort M."/>
            <person name="Leys S.P."/>
            <person name="Kodjabachian L."/>
            <person name="Le Bivic A."/>
            <person name="Borchiellini C."/>
            <person name="Claverie J.M."/>
            <person name="Renard E."/>
        </authorList>
    </citation>
    <scope>NUCLEOTIDE SEQUENCE [LARGE SCALE GENOMIC DNA]</scope>
    <source>
        <strain evidence="3">SPO-2</strain>
    </source>
</reference>
<dbReference type="GO" id="GO:0007091">
    <property type="term" value="P:metaphase/anaphase transition of mitotic cell cycle"/>
    <property type="evidence" value="ECO:0007669"/>
    <property type="project" value="TreeGrafter"/>
</dbReference>